<comment type="subcellular location">
    <subcellularLocation>
        <location evidence="2">Mitochondrion matrix</location>
    </subcellularLocation>
</comment>
<dbReference type="InterPro" id="IPR036250">
    <property type="entry name" value="AcylCo_DH-like_C"/>
</dbReference>
<name>A0A1R2B6W5_9CILI</name>
<feature type="domain" description="Acyl-CoA dehydrogenase/oxidase N-terminal" evidence="16">
    <location>
        <begin position="25"/>
        <end position="136"/>
    </location>
</feature>
<dbReference type="InterPro" id="IPR052033">
    <property type="entry name" value="Glutaryl-CoA_DH_mitochondrial"/>
</dbReference>
<dbReference type="FunFam" id="1.20.140.10:FF:000006">
    <property type="entry name" value="Glutaryl-CoA dehydrogenase, mitochondrial"/>
    <property type="match status" value="1"/>
</dbReference>
<evidence type="ECO:0000256" key="3">
    <source>
        <dbReference type="ARBA" id="ARBA00009347"/>
    </source>
</evidence>
<dbReference type="Gene3D" id="1.20.140.10">
    <property type="entry name" value="Butyryl-CoA Dehydrogenase, subunit A, domain 3"/>
    <property type="match status" value="1"/>
</dbReference>
<keyword evidence="4 13" id="KW-0285">Flavoprotein</keyword>
<evidence type="ECO:0000256" key="2">
    <source>
        <dbReference type="ARBA" id="ARBA00004305"/>
    </source>
</evidence>
<evidence type="ECO:0000259" key="16">
    <source>
        <dbReference type="Pfam" id="PF02771"/>
    </source>
</evidence>
<dbReference type="PANTHER" id="PTHR42807:SF1">
    <property type="entry name" value="GLUTARYL-COA DEHYDROGENASE, MITOCHONDRIAL"/>
    <property type="match status" value="1"/>
</dbReference>
<evidence type="ECO:0000256" key="5">
    <source>
        <dbReference type="ARBA" id="ARBA00022827"/>
    </source>
</evidence>
<feature type="domain" description="Acyl-CoA dehydrogenase/oxidase C-terminal" evidence="14">
    <location>
        <begin position="242"/>
        <end position="389"/>
    </location>
</feature>
<evidence type="ECO:0000256" key="6">
    <source>
        <dbReference type="ARBA" id="ARBA00022946"/>
    </source>
</evidence>
<evidence type="ECO:0000313" key="18">
    <source>
        <dbReference type="Proteomes" id="UP000187209"/>
    </source>
</evidence>
<sequence>MALKFIRRYTSFVWNDPLFQSRKYTEEETMIWNSAREYAQTMLQPRIVKAYNDETMDREIFKEMGQRGFLACTQKEYGLPGVSYVSYGLISKEFEFVDSAYRTALSVQSCLVIYPIITYASKEVKDKLIPGLSSGDLIGCYGLTEPNHGSNPMSMETRVKKVGAKYILNGTKTWISHSPIADVFVIWARNENNEIEGFVLEKGWHGLTAPPIKGKLSLRASATGMVMMENVEVPESHKLNVKGLKGPMTCLNHARFGISWGAFGAAEACYKIARSYTMDRIQFDRPLAQNQLIQKKLADMATEISLGLSAAYEVSRLKEEGKLAPETVSMTKRNACLKSLAIAREARDMLGGNGIVDEYHVIRHMANLEAVNTYEGTADIQALILGRAITGLQAFK</sequence>
<accession>A0A1R2B6W5</accession>
<dbReference type="SUPFAM" id="SSF56645">
    <property type="entry name" value="Acyl-CoA dehydrogenase NM domain-like"/>
    <property type="match status" value="1"/>
</dbReference>
<comment type="cofactor">
    <cofactor evidence="1 13">
        <name>FAD</name>
        <dbReference type="ChEBI" id="CHEBI:57692"/>
    </cofactor>
</comment>
<keyword evidence="7 13" id="KW-0560">Oxidoreductase</keyword>
<dbReference type="InterPro" id="IPR009075">
    <property type="entry name" value="AcylCo_DH/oxidase_C"/>
</dbReference>
<comment type="pathway">
    <text evidence="10">Amino-acid metabolism; tryptophan metabolism.</text>
</comment>
<evidence type="ECO:0000259" key="14">
    <source>
        <dbReference type="Pfam" id="PF00441"/>
    </source>
</evidence>
<dbReference type="InterPro" id="IPR006091">
    <property type="entry name" value="Acyl-CoA_Oxase/DH_mid-dom"/>
</dbReference>
<dbReference type="InterPro" id="IPR006089">
    <property type="entry name" value="Acyl-CoA_DH_CS"/>
</dbReference>
<dbReference type="Gene3D" id="2.40.110.10">
    <property type="entry name" value="Butyryl-CoA Dehydrogenase, subunit A, domain 2"/>
    <property type="match status" value="1"/>
</dbReference>
<dbReference type="InterPro" id="IPR013786">
    <property type="entry name" value="AcylCoA_DH/ox_N"/>
</dbReference>
<proteinExistence type="inferred from homology"/>
<dbReference type="EC" id="1.3.8.6" evidence="11"/>
<dbReference type="GO" id="GO:0050660">
    <property type="term" value="F:flavin adenine dinucleotide binding"/>
    <property type="evidence" value="ECO:0007669"/>
    <property type="project" value="InterPro"/>
</dbReference>
<dbReference type="Pfam" id="PF00441">
    <property type="entry name" value="Acyl-CoA_dh_1"/>
    <property type="match status" value="1"/>
</dbReference>
<evidence type="ECO:0000256" key="10">
    <source>
        <dbReference type="ARBA" id="ARBA00037927"/>
    </source>
</evidence>
<evidence type="ECO:0000256" key="13">
    <source>
        <dbReference type="RuleBase" id="RU362125"/>
    </source>
</evidence>
<keyword evidence="6" id="KW-0809">Transit peptide</keyword>
<organism evidence="17 18">
    <name type="scientific">Stentor coeruleus</name>
    <dbReference type="NCBI Taxonomy" id="5963"/>
    <lineage>
        <taxon>Eukaryota</taxon>
        <taxon>Sar</taxon>
        <taxon>Alveolata</taxon>
        <taxon>Ciliophora</taxon>
        <taxon>Postciliodesmatophora</taxon>
        <taxon>Heterotrichea</taxon>
        <taxon>Heterotrichida</taxon>
        <taxon>Stentoridae</taxon>
        <taxon>Stentor</taxon>
    </lineage>
</organism>
<evidence type="ECO:0000256" key="8">
    <source>
        <dbReference type="ARBA" id="ARBA00023128"/>
    </source>
</evidence>
<dbReference type="Pfam" id="PF02771">
    <property type="entry name" value="Acyl-CoA_dh_N"/>
    <property type="match status" value="1"/>
</dbReference>
<evidence type="ECO:0000256" key="7">
    <source>
        <dbReference type="ARBA" id="ARBA00023002"/>
    </source>
</evidence>
<dbReference type="GO" id="GO:0033539">
    <property type="term" value="P:fatty acid beta-oxidation using acyl-CoA dehydrogenase"/>
    <property type="evidence" value="ECO:0007669"/>
    <property type="project" value="TreeGrafter"/>
</dbReference>
<comment type="caution">
    <text evidence="17">The sequence shown here is derived from an EMBL/GenBank/DDBJ whole genome shotgun (WGS) entry which is preliminary data.</text>
</comment>
<evidence type="ECO:0000313" key="17">
    <source>
        <dbReference type="EMBL" id="OMJ72507.1"/>
    </source>
</evidence>
<dbReference type="Pfam" id="PF02770">
    <property type="entry name" value="Acyl-CoA_dh_M"/>
    <property type="match status" value="1"/>
</dbReference>
<dbReference type="PANTHER" id="PTHR42807">
    <property type="entry name" value="GLUTARYL-COA DEHYDROGENASE, MITOCHONDRIAL"/>
    <property type="match status" value="1"/>
</dbReference>
<dbReference type="GO" id="GO:0046949">
    <property type="term" value="P:fatty-acyl-CoA biosynthetic process"/>
    <property type="evidence" value="ECO:0007669"/>
    <property type="project" value="TreeGrafter"/>
</dbReference>
<comment type="similarity">
    <text evidence="3 13">Belongs to the acyl-CoA dehydrogenase family.</text>
</comment>
<evidence type="ECO:0000259" key="15">
    <source>
        <dbReference type="Pfam" id="PF02770"/>
    </source>
</evidence>
<dbReference type="GO" id="GO:0004361">
    <property type="term" value="F:glutaryl-CoA dehydrogenase activity"/>
    <property type="evidence" value="ECO:0007669"/>
    <property type="project" value="UniProtKB-EC"/>
</dbReference>
<comment type="pathway">
    <text evidence="9">Amino-acid metabolism; lysine degradation.</text>
</comment>
<gene>
    <name evidence="17" type="ORF">SteCoe_29026</name>
</gene>
<evidence type="ECO:0000256" key="12">
    <source>
        <dbReference type="ARBA" id="ARBA00049493"/>
    </source>
</evidence>
<evidence type="ECO:0000256" key="11">
    <source>
        <dbReference type="ARBA" id="ARBA00039033"/>
    </source>
</evidence>
<dbReference type="EMBL" id="MPUH01000895">
    <property type="protein sequence ID" value="OMJ72507.1"/>
    <property type="molecule type" value="Genomic_DNA"/>
</dbReference>
<reference evidence="17 18" key="1">
    <citation type="submission" date="2016-11" db="EMBL/GenBank/DDBJ databases">
        <title>The macronuclear genome of Stentor coeruleus: a giant cell with tiny introns.</title>
        <authorList>
            <person name="Slabodnick M."/>
            <person name="Ruby J.G."/>
            <person name="Reiff S.B."/>
            <person name="Swart E.C."/>
            <person name="Gosai S."/>
            <person name="Prabakaran S."/>
            <person name="Witkowska E."/>
            <person name="Larue G.E."/>
            <person name="Fisher S."/>
            <person name="Freeman R.M."/>
            <person name="Gunawardena J."/>
            <person name="Chu W."/>
            <person name="Stover N.A."/>
            <person name="Gregory B.D."/>
            <person name="Nowacki M."/>
            <person name="Derisi J."/>
            <person name="Roy S.W."/>
            <person name="Marshall W.F."/>
            <person name="Sood P."/>
        </authorList>
    </citation>
    <scope>NUCLEOTIDE SEQUENCE [LARGE SCALE GENOMIC DNA]</scope>
    <source>
        <strain evidence="17">WM001</strain>
    </source>
</reference>
<dbReference type="PROSITE" id="PS00073">
    <property type="entry name" value="ACYL_COA_DH_2"/>
    <property type="match status" value="1"/>
</dbReference>
<dbReference type="FunFam" id="1.10.540.10:FF:000026">
    <property type="entry name" value="Acyl-CoA dehydrogenase medium chain"/>
    <property type="match status" value="1"/>
</dbReference>
<protein>
    <recommendedName>
        <fullName evidence="11">glutaryl-CoA dehydrogenase (ETF)</fullName>
        <ecNumber evidence="11">1.3.8.6</ecNumber>
    </recommendedName>
</protein>
<dbReference type="GO" id="GO:0000062">
    <property type="term" value="F:fatty-acyl-CoA binding"/>
    <property type="evidence" value="ECO:0007669"/>
    <property type="project" value="TreeGrafter"/>
</dbReference>
<feature type="domain" description="Acyl-CoA oxidase/dehydrogenase middle" evidence="15">
    <location>
        <begin position="140"/>
        <end position="231"/>
    </location>
</feature>
<dbReference type="InterPro" id="IPR037069">
    <property type="entry name" value="AcylCoA_DH/ox_N_sf"/>
</dbReference>
<dbReference type="OrthoDB" id="435240at2759"/>
<dbReference type="InterPro" id="IPR046373">
    <property type="entry name" value="Acyl-CoA_Oxase/DH_mid-dom_sf"/>
</dbReference>
<dbReference type="SUPFAM" id="SSF47203">
    <property type="entry name" value="Acyl-CoA dehydrogenase C-terminal domain-like"/>
    <property type="match status" value="1"/>
</dbReference>
<comment type="catalytic activity">
    <reaction evidence="12">
        <text>glutaryl-CoA + oxidized [electron-transfer flavoprotein] + 2 H(+) = (2E)-butenoyl-CoA + reduced [electron-transfer flavoprotein] + CO2</text>
        <dbReference type="Rhea" id="RHEA:13389"/>
        <dbReference type="Rhea" id="RHEA-COMP:10685"/>
        <dbReference type="Rhea" id="RHEA-COMP:10686"/>
        <dbReference type="ChEBI" id="CHEBI:15378"/>
        <dbReference type="ChEBI" id="CHEBI:16526"/>
        <dbReference type="ChEBI" id="CHEBI:57332"/>
        <dbReference type="ChEBI" id="CHEBI:57378"/>
        <dbReference type="ChEBI" id="CHEBI:57692"/>
        <dbReference type="ChEBI" id="CHEBI:58307"/>
        <dbReference type="EC" id="1.3.8.6"/>
    </reaction>
</comment>
<keyword evidence="5 13" id="KW-0274">FAD</keyword>
<evidence type="ECO:0000256" key="1">
    <source>
        <dbReference type="ARBA" id="ARBA00001974"/>
    </source>
</evidence>
<evidence type="ECO:0000256" key="9">
    <source>
        <dbReference type="ARBA" id="ARBA00037899"/>
    </source>
</evidence>
<dbReference type="AlphaFoldDB" id="A0A1R2B6W5"/>
<dbReference type="Gene3D" id="1.10.540.10">
    <property type="entry name" value="Acyl-CoA dehydrogenase/oxidase, N-terminal domain"/>
    <property type="match status" value="1"/>
</dbReference>
<dbReference type="InterPro" id="IPR009100">
    <property type="entry name" value="AcylCoA_DH/oxidase_NM_dom_sf"/>
</dbReference>
<dbReference type="Proteomes" id="UP000187209">
    <property type="component" value="Unassembled WGS sequence"/>
</dbReference>
<keyword evidence="8" id="KW-0496">Mitochondrion</keyword>
<evidence type="ECO:0000256" key="4">
    <source>
        <dbReference type="ARBA" id="ARBA00022630"/>
    </source>
</evidence>
<dbReference type="GO" id="GO:0005759">
    <property type="term" value="C:mitochondrial matrix"/>
    <property type="evidence" value="ECO:0007669"/>
    <property type="project" value="UniProtKB-SubCell"/>
</dbReference>
<keyword evidence="18" id="KW-1185">Reference proteome</keyword>